<evidence type="ECO:0000256" key="1">
    <source>
        <dbReference type="SAM" id="MobiDB-lite"/>
    </source>
</evidence>
<name>A0A314ZIA9_PRUYE</name>
<evidence type="ECO:0000313" key="3">
    <source>
        <dbReference type="EMBL" id="PQQ19059.1"/>
    </source>
</evidence>
<proteinExistence type="predicted"/>
<sequence length="114" mass="12179">MRFIHKVAASGLPRAKGNVPSEPSLHRELVASGGSKHVGETSEALPSHSTPRSKSRDNKAPMIAKSRSMHILQARFVDTHRGKDESFGAKVVVTVDDGVNDEGDVAGTKIATHE</sequence>
<dbReference type="EMBL" id="PJQY01000084">
    <property type="protein sequence ID" value="PQQ19059.1"/>
    <property type="molecule type" value="Genomic_DNA"/>
</dbReference>
<evidence type="ECO:0000313" key="4">
    <source>
        <dbReference type="Proteomes" id="UP000250321"/>
    </source>
</evidence>
<accession>A0A314ZIA9</accession>
<reference evidence="3 4" key="1">
    <citation type="submission" date="2018-02" db="EMBL/GenBank/DDBJ databases">
        <title>Draft genome of wild Prunus yedoensis var. nudiflora.</title>
        <authorList>
            <person name="Baek S."/>
            <person name="Kim J.-H."/>
            <person name="Choi K."/>
            <person name="Kim G.-B."/>
            <person name="Cho A."/>
            <person name="Jang H."/>
            <person name="Shin C.-H."/>
            <person name="Yu H.-J."/>
            <person name="Mun J.-H."/>
        </authorList>
    </citation>
    <scope>NUCLEOTIDE SEQUENCE [LARGE SCALE GENOMIC DNA]</scope>
    <source>
        <strain evidence="4">cv. Jeju island</strain>
        <tissue evidence="3">Leaf</tissue>
    </source>
</reference>
<organism evidence="3 4">
    <name type="scientific">Prunus yedoensis var. nudiflora</name>
    <dbReference type="NCBI Taxonomy" id="2094558"/>
    <lineage>
        <taxon>Eukaryota</taxon>
        <taxon>Viridiplantae</taxon>
        <taxon>Streptophyta</taxon>
        <taxon>Embryophyta</taxon>
        <taxon>Tracheophyta</taxon>
        <taxon>Spermatophyta</taxon>
        <taxon>Magnoliopsida</taxon>
        <taxon>eudicotyledons</taxon>
        <taxon>Gunneridae</taxon>
        <taxon>Pentapetalae</taxon>
        <taxon>rosids</taxon>
        <taxon>fabids</taxon>
        <taxon>Rosales</taxon>
        <taxon>Rosaceae</taxon>
        <taxon>Amygdaloideae</taxon>
        <taxon>Amygdaleae</taxon>
        <taxon>Prunus</taxon>
    </lineage>
</organism>
<protein>
    <submittedName>
        <fullName evidence="3">Uncharacterized protein</fullName>
    </submittedName>
</protein>
<dbReference type="Proteomes" id="UP000250321">
    <property type="component" value="Unassembled WGS sequence"/>
</dbReference>
<dbReference type="AlphaFoldDB" id="A0A314ZIA9"/>
<evidence type="ECO:0000313" key="2">
    <source>
        <dbReference type="EMBL" id="PQQ01918.1"/>
    </source>
</evidence>
<dbReference type="EMBL" id="PJQY01001520">
    <property type="protein sequence ID" value="PQQ01918.1"/>
    <property type="molecule type" value="Genomic_DNA"/>
</dbReference>
<comment type="caution">
    <text evidence="3">The sequence shown here is derived from an EMBL/GenBank/DDBJ whole genome shotgun (WGS) entry which is preliminary data.</text>
</comment>
<gene>
    <name evidence="2" type="ORF">Pyn_11926</name>
    <name evidence="3" type="ORF">Pyn_16976</name>
</gene>
<feature type="region of interest" description="Disordered" evidence="1">
    <location>
        <begin position="9"/>
        <end position="67"/>
    </location>
</feature>
<keyword evidence="4" id="KW-1185">Reference proteome</keyword>